<dbReference type="InterPro" id="IPR003593">
    <property type="entry name" value="AAA+_ATPase"/>
</dbReference>
<keyword evidence="2" id="KW-0547">Nucleotide-binding</keyword>
<evidence type="ECO:0000313" key="6">
    <source>
        <dbReference type="Proteomes" id="UP001337681"/>
    </source>
</evidence>
<keyword evidence="6" id="KW-1185">Reference proteome</keyword>
<dbReference type="Gene3D" id="3.40.50.300">
    <property type="entry name" value="P-loop containing nucleotide triphosphate hydrolases"/>
    <property type="match status" value="1"/>
</dbReference>
<dbReference type="RefSeq" id="WP_330146013.1">
    <property type="nucleotide sequence ID" value="NZ_JAZDQU010000002.1"/>
</dbReference>
<dbReference type="PROSITE" id="PS50893">
    <property type="entry name" value="ABC_TRANSPORTER_2"/>
    <property type="match status" value="1"/>
</dbReference>
<evidence type="ECO:0000256" key="2">
    <source>
        <dbReference type="ARBA" id="ARBA00022741"/>
    </source>
</evidence>
<feature type="domain" description="ABC transporter" evidence="4">
    <location>
        <begin position="6"/>
        <end position="239"/>
    </location>
</feature>
<dbReference type="PANTHER" id="PTHR42781">
    <property type="entry name" value="SPERMIDINE/PUTRESCINE IMPORT ATP-BINDING PROTEIN POTA"/>
    <property type="match status" value="1"/>
</dbReference>
<name>A0ABU7H198_9SPHI</name>
<dbReference type="EMBL" id="JAZDQU010000002">
    <property type="protein sequence ID" value="MEE1885110.1"/>
    <property type="molecule type" value="Genomic_DNA"/>
</dbReference>
<comment type="caution">
    <text evidence="5">The sequence shown here is derived from an EMBL/GenBank/DDBJ whole genome shotgun (WGS) entry which is preliminary data.</text>
</comment>
<gene>
    <name evidence="5" type="ORF">VRU49_06705</name>
</gene>
<organism evidence="5 6">
    <name type="scientific">Pedobacter flavus</name>
    <dbReference type="NCBI Taxonomy" id="3113906"/>
    <lineage>
        <taxon>Bacteria</taxon>
        <taxon>Pseudomonadati</taxon>
        <taxon>Bacteroidota</taxon>
        <taxon>Sphingobacteriia</taxon>
        <taxon>Sphingobacteriales</taxon>
        <taxon>Sphingobacteriaceae</taxon>
        <taxon>Pedobacter</taxon>
    </lineage>
</organism>
<evidence type="ECO:0000256" key="1">
    <source>
        <dbReference type="ARBA" id="ARBA00022448"/>
    </source>
</evidence>
<dbReference type="InterPro" id="IPR017871">
    <property type="entry name" value="ABC_transporter-like_CS"/>
</dbReference>
<dbReference type="GO" id="GO:0005524">
    <property type="term" value="F:ATP binding"/>
    <property type="evidence" value="ECO:0007669"/>
    <property type="project" value="UniProtKB-KW"/>
</dbReference>
<protein>
    <submittedName>
        <fullName evidence="5">ABC transporter ATP-binding protein</fullName>
    </submittedName>
</protein>
<evidence type="ECO:0000256" key="3">
    <source>
        <dbReference type="ARBA" id="ARBA00022840"/>
    </source>
</evidence>
<reference evidence="5 6" key="1">
    <citation type="submission" date="2024-01" db="EMBL/GenBank/DDBJ databases">
        <title>Pedobacter sp. nov., isolated from oil-contaminated soil.</title>
        <authorList>
            <person name="Le N.T.T."/>
        </authorList>
    </citation>
    <scope>NUCLEOTIDE SEQUENCE [LARGE SCALE GENOMIC DNA]</scope>
    <source>
        <strain evidence="5 6">VNH31</strain>
    </source>
</reference>
<dbReference type="SMART" id="SM00382">
    <property type="entry name" value="AAA"/>
    <property type="match status" value="1"/>
</dbReference>
<sequence length="328" mass="36677">MEKPIIRIDKASKFYTGELGGIKDVSFQIDRGEITAVIGSSGSGKSTLLKCIYGTLALDSGIIYYDDLRVLGPDERLIPGHPNMKMVSQDFNLNIYATVYDNIGAMVSNRDLKYKGSAVTSVLEQLHISHLKSKRIIELSGGEQQRVAIARALVTNVDVLLLDEPFSQIDTLLKIQLRRDLKAIVKQRNINVILVSHDPLDGLSMSNQLVILDKGKVIQTGSPEEVYNNPRNIQVAKLLGQANIIEPEFAKFLNLVSENQLIIYPEWIQVSDSPNAFECRVVEINFQGRAEEVLIERNGLMLTMMHVDFGKIQIGDIIRIDIKKYIAL</sequence>
<dbReference type="PANTHER" id="PTHR42781:SF4">
    <property type="entry name" value="SPERMIDINE_PUTRESCINE IMPORT ATP-BINDING PROTEIN POTA"/>
    <property type="match status" value="1"/>
</dbReference>
<proteinExistence type="predicted"/>
<accession>A0ABU7H198</accession>
<dbReference type="Proteomes" id="UP001337681">
    <property type="component" value="Unassembled WGS sequence"/>
</dbReference>
<dbReference type="PROSITE" id="PS00211">
    <property type="entry name" value="ABC_TRANSPORTER_1"/>
    <property type="match status" value="1"/>
</dbReference>
<keyword evidence="1" id="KW-0813">Transport</keyword>
<evidence type="ECO:0000259" key="4">
    <source>
        <dbReference type="PROSITE" id="PS50893"/>
    </source>
</evidence>
<keyword evidence="3 5" id="KW-0067">ATP-binding</keyword>
<evidence type="ECO:0000313" key="5">
    <source>
        <dbReference type="EMBL" id="MEE1885110.1"/>
    </source>
</evidence>
<dbReference type="InterPro" id="IPR050093">
    <property type="entry name" value="ABC_SmlMolc_Importer"/>
</dbReference>
<dbReference type="InterPro" id="IPR027417">
    <property type="entry name" value="P-loop_NTPase"/>
</dbReference>
<dbReference type="Pfam" id="PF00005">
    <property type="entry name" value="ABC_tran"/>
    <property type="match status" value="1"/>
</dbReference>
<dbReference type="InterPro" id="IPR003439">
    <property type="entry name" value="ABC_transporter-like_ATP-bd"/>
</dbReference>
<dbReference type="SUPFAM" id="SSF52540">
    <property type="entry name" value="P-loop containing nucleoside triphosphate hydrolases"/>
    <property type="match status" value="1"/>
</dbReference>